<keyword evidence="4" id="KW-1185">Reference proteome</keyword>
<evidence type="ECO:0000259" key="2">
    <source>
        <dbReference type="Pfam" id="PF16242"/>
    </source>
</evidence>
<dbReference type="Proteomes" id="UP000305067">
    <property type="component" value="Unassembled WGS sequence"/>
</dbReference>
<dbReference type="EMBL" id="ML178824">
    <property type="protein sequence ID" value="TFL01615.1"/>
    <property type="molecule type" value="Genomic_DNA"/>
</dbReference>
<feature type="compositionally biased region" description="Polar residues" evidence="1">
    <location>
        <begin position="1"/>
        <end position="12"/>
    </location>
</feature>
<sequence length="211" mass="22936">MSSSTTQASHVANPNLDPVSAKSENLSITPQKKIEDLHALIQKAGVAMLTTRAADGELHSRAMVATTPKTATQLRLVFIANNVSHKFDELSNDSHVNVSYCHTPTTSWASFSGKATVSQDKAKIKEHWSSSAAAYFGNLNDGIHKGDHDDPRVSIIEVIPDEIRYWVATQSNITRAITEVVTSAVGSYTSPGELRTITKQEIQLVEGLHTK</sequence>
<gene>
    <name evidence="3" type="ORF">BDV98DRAFT_612489</name>
</gene>
<dbReference type="Pfam" id="PF16242">
    <property type="entry name" value="Pyrid_ox_like"/>
    <property type="match status" value="1"/>
</dbReference>
<dbReference type="STRING" id="1884261.A0A5C3QHS0"/>
<dbReference type="AlphaFoldDB" id="A0A5C3QHS0"/>
<dbReference type="InterPro" id="IPR052917">
    <property type="entry name" value="Stress-Dev_Protein"/>
</dbReference>
<dbReference type="InterPro" id="IPR012349">
    <property type="entry name" value="Split_barrel_FMN-bd"/>
</dbReference>
<accession>A0A5C3QHS0</accession>
<organism evidence="3 4">
    <name type="scientific">Pterulicium gracile</name>
    <dbReference type="NCBI Taxonomy" id="1884261"/>
    <lineage>
        <taxon>Eukaryota</taxon>
        <taxon>Fungi</taxon>
        <taxon>Dikarya</taxon>
        <taxon>Basidiomycota</taxon>
        <taxon>Agaricomycotina</taxon>
        <taxon>Agaricomycetes</taxon>
        <taxon>Agaricomycetidae</taxon>
        <taxon>Agaricales</taxon>
        <taxon>Pleurotineae</taxon>
        <taxon>Pterulaceae</taxon>
        <taxon>Pterulicium</taxon>
    </lineage>
</organism>
<name>A0A5C3QHS0_9AGAR</name>
<feature type="region of interest" description="Disordered" evidence="1">
    <location>
        <begin position="1"/>
        <end position="22"/>
    </location>
</feature>
<proteinExistence type="predicted"/>
<dbReference type="PANTHER" id="PTHR34818">
    <property type="entry name" value="PROTEIN BLI-3"/>
    <property type="match status" value="1"/>
</dbReference>
<reference evidence="3 4" key="1">
    <citation type="journal article" date="2019" name="Nat. Ecol. Evol.">
        <title>Megaphylogeny resolves global patterns of mushroom evolution.</title>
        <authorList>
            <person name="Varga T."/>
            <person name="Krizsan K."/>
            <person name="Foldi C."/>
            <person name="Dima B."/>
            <person name="Sanchez-Garcia M."/>
            <person name="Sanchez-Ramirez S."/>
            <person name="Szollosi G.J."/>
            <person name="Szarkandi J.G."/>
            <person name="Papp V."/>
            <person name="Albert L."/>
            <person name="Andreopoulos W."/>
            <person name="Angelini C."/>
            <person name="Antonin V."/>
            <person name="Barry K.W."/>
            <person name="Bougher N.L."/>
            <person name="Buchanan P."/>
            <person name="Buyck B."/>
            <person name="Bense V."/>
            <person name="Catcheside P."/>
            <person name="Chovatia M."/>
            <person name="Cooper J."/>
            <person name="Damon W."/>
            <person name="Desjardin D."/>
            <person name="Finy P."/>
            <person name="Geml J."/>
            <person name="Haridas S."/>
            <person name="Hughes K."/>
            <person name="Justo A."/>
            <person name="Karasinski D."/>
            <person name="Kautmanova I."/>
            <person name="Kiss B."/>
            <person name="Kocsube S."/>
            <person name="Kotiranta H."/>
            <person name="LaButti K.M."/>
            <person name="Lechner B.E."/>
            <person name="Liimatainen K."/>
            <person name="Lipzen A."/>
            <person name="Lukacs Z."/>
            <person name="Mihaltcheva S."/>
            <person name="Morgado L.N."/>
            <person name="Niskanen T."/>
            <person name="Noordeloos M.E."/>
            <person name="Ohm R.A."/>
            <person name="Ortiz-Santana B."/>
            <person name="Ovrebo C."/>
            <person name="Racz N."/>
            <person name="Riley R."/>
            <person name="Savchenko A."/>
            <person name="Shiryaev A."/>
            <person name="Soop K."/>
            <person name="Spirin V."/>
            <person name="Szebenyi C."/>
            <person name="Tomsovsky M."/>
            <person name="Tulloss R.E."/>
            <person name="Uehling J."/>
            <person name="Grigoriev I.V."/>
            <person name="Vagvolgyi C."/>
            <person name="Papp T."/>
            <person name="Martin F.M."/>
            <person name="Miettinen O."/>
            <person name="Hibbett D.S."/>
            <person name="Nagy L.G."/>
        </authorList>
    </citation>
    <scope>NUCLEOTIDE SEQUENCE [LARGE SCALE GENOMIC DNA]</scope>
    <source>
        <strain evidence="3 4">CBS 309.79</strain>
    </source>
</reference>
<dbReference type="SUPFAM" id="SSF50475">
    <property type="entry name" value="FMN-binding split barrel"/>
    <property type="match status" value="1"/>
</dbReference>
<feature type="domain" description="General stress protein FMN-binding split barrel" evidence="2">
    <location>
        <begin position="33"/>
        <end position="185"/>
    </location>
</feature>
<dbReference type="Gene3D" id="2.30.110.10">
    <property type="entry name" value="Electron Transport, Fmn-binding Protein, Chain A"/>
    <property type="match status" value="1"/>
</dbReference>
<dbReference type="PANTHER" id="PTHR34818:SF1">
    <property type="entry name" value="PROTEIN BLI-3"/>
    <property type="match status" value="1"/>
</dbReference>
<dbReference type="InterPro" id="IPR038725">
    <property type="entry name" value="YdaG_split_barrel_FMN-bd"/>
</dbReference>
<protein>
    <recommendedName>
        <fullName evidence="2">General stress protein FMN-binding split barrel domain-containing protein</fullName>
    </recommendedName>
</protein>
<evidence type="ECO:0000256" key="1">
    <source>
        <dbReference type="SAM" id="MobiDB-lite"/>
    </source>
</evidence>
<evidence type="ECO:0000313" key="3">
    <source>
        <dbReference type="EMBL" id="TFL01615.1"/>
    </source>
</evidence>
<evidence type="ECO:0000313" key="4">
    <source>
        <dbReference type="Proteomes" id="UP000305067"/>
    </source>
</evidence>
<dbReference type="OrthoDB" id="434253at2759"/>